<sequence length="220" mass="24572">MPTAASAARKSRPRRKIAVRRKSLQRFFLRHRNGGTAFREVPDLAAAEEARRRLRRLRASGWRGRWARFLQKERVGLTGSGAGAWSILTVGPTGYRGELTRAVSNSRDGREAIRARELLVVKGEKPRQILGWKRGALLLRRVRPAVISPIRFMWLVAGFGGRYGNGVMRLARCLVGGNGMGLKQLHAVFSRFLVIVIEGEASACLLMYVDTHLGDRSAKE</sequence>
<keyword evidence="2" id="KW-1185">Reference proteome</keyword>
<evidence type="ECO:0000313" key="1">
    <source>
        <dbReference type="EMBL" id="ONK57415.1"/>
    </source>
</evidence>
<accession>A0A5P1E7H1</accession>
<evidence type="ECO:0000313" key="2">
    <source>
        <dbReference type="Proteomes" id="UP000243459"/>
    </source>
</evidence>
<protein>
    <submittedName>
        <fullName evidence="1">Uncharacterized protein</fullName>
    </submittedName>
</protein>
<proteinExistence type="predicted"/>
<dbReference type="EMBL" id="CM007389">
    <property type="protein sequence ID" value="ONK57415.1"/>
    <property type="molecule type" value="Genomic_DNA"/>
</dbReference>
<dbReference type="AlphaFoldDB" id="A0A5P1E7H1"/>
<dbReference type="Proteomes" id="UP000243459">
    <property type="component" value="Chromosome 9"/>
</dbReference>
<name>A0A5P1E7H1_ASPOF</name>
<gene>
    <name evidence="1" type="ORF">A4U43_C09F280</name>
</gene>
<reference evidence="2" key="1">
    <citation type="journal article" date="2017" name="Nat. Commun.">
        <title>The asparagus genome sheds light on the origin and evolution of a young Y chromosome.</title>
        <authorList>
            <person name="Harkess A."/>
            <person name="Zhou J."/>
            <person name="Xu C."/>
            <person name="Bowers J.E."/>
            <person name="Van der Hulst R."/>
            <person name="Ayyampalayam S."/>
            <person name="Mercati F."/>
            <person name="Riccardi P."/>
            <person name="McKain M.R."/>
            <person name="Kakrana A."/>
            <person name="Tang H."/>
            <person name="Ray J."/>
            <person name="Groenendijk J."/>
            <person name="Arikit S."/>
            <person name="Mathioni S.M."/>
            <person name="Nakano M."/>
            <person name="Shan H."/>
            <person name="Telgmann-Rauber A."/>
            <person name="Kanno A."/>
            <person name="Yue Z."/>
            <person name="Chen H."/>
            <person name="Li W."/>
            <person name="Chen Y."/>
            <person name="Xu X."/>
            <person name="Zhang Y."/>
            <person name="Luo S."/>
            <person name="Chen H."/>
            <person name="Gao J."/>
            <person name="Mao Z."/>
            <person name="Pires J.C."/>
            <person name="Luo M."/>
            <person name="Kudrna D."/>
            <person name="Wing R.A."/>
            <person name="Meyers B.C."/>
            <person name="Yi K."/>
            <person name="Kong H."/>
            <person name="Lavrijsen P."/>
            <person name="Sunseri F."/>
            <person name="Falavigna A."/>
            <person name="Ye Y."/>
            <person name="Leebens-Mack J.H."/>
            <person name="Chen G."/>
        </authorList>
    </citation>
    <scope>NUCLEOTIDE SEQUENCE [LARGE SCALE GENOMIC DNA]</scope>
    <source>
        <strain evidence="2">cv. DH0086</strain>
    </source>
</reference>
<organism evidence="1 2">
    <name type="scientific">Asparagus officinalis</name>
    <name type="common">Garden asparagus</name>
    <dbReference type="NCBI Taxonomy" id="4686"/>
    <lineage>
        <taxon>Eukaryota</taxon>
        <taxon>Viridiplantae</taxon>
        <taxon>Streptophyta</taxon>
        <taxon>Embryophyta</taxon>
        <taxon>Tracheophyta</taxon>
        <taxon>Spermatophyta</taxon>
        <taxon>Magnoliopsida</taxon>
        <taxon>Liliopsida</taxon>
        <taxon>Asparagales</taxon>
        <taxon>Asparagaceae</taxon>
        <taxon>Asparagoideae</taxon>
        <taxon>Asparagus</taxon>
    </lineage>
</organism>
<dbReference type="Gramene" id="ONK57415">
    <property type="protein sequence ID" value="ONK57415"/>
    <property type="gene ID" value="A4U43_C09F280"/>
</dbReference>